<name>A0A401QF78_SCYTO</name>
<evidence type="ECO:0000313" key="2">
    <source>
        <dbReference type="EMBL" id="GCB84078.1"/>
    </source>
</evidence>
<sequence length="45" mass="5095">MESTSSLNDELGVLQRELARVEDRLAQSQAERDELAIKYSAVSER</sequence>
<comment type="caution">
    <text evidence="2">The sequence shown here is derived from an EMBL/GenBank/DDBJ whole genome shotgun (WGS) entry which is preliminary data.</text>
</comment>
<keyword evidence="3" id="KW-1185">Reference proteome</keyword>
<evidence type="ECO:0000313" key="3">
    <source>
        <dbReference type="Proteomes" id="UP000288216"/>
    </source>
</evidence>
<accession>A0A401QF78</accession>
<dbReference type="OrthoDB" id="3549872at2759"/>
<evidence type="ECO:0000256" key="1">
    <source>
        <dbReference type="SAM" id="Coils"/>
    </source>
</evidence>
<organism evidence="2 3">
    <name type="scientific">Scyliorhinus torazame</name>
    <name type="common">Cloudy catshark</name>
    <name type="synonym">Catulus torazame</name>
    <dbReference type="NCBI Taxonomy" id="75743"/>
    <lineage>
        <taxon>Eukaryota</taxon>
        <taxon>Metazoa</taxon>
        <taxon>Chordata</taxon>
        <taxon>Craniata</taxon>
        <taxon>Vertebrata</taxon>
        <taxon>Chondrichthyes</taxon>
        <taxon>Elasmobranchii</taxon>
        <taxon>Galeomorphii</taxon>
        <taxon>Galeoidea</taxon>
        <taxon>Carcharhiniformes</taxon>
        <taxon>Scyliorhinidae</taxon>
        <taxon>Scyliorhinus</taxon>
    </lineage>
</organism>
<dbReference type="EMBL" id="BFAA01049239">
    <property type="protein sequence ID" value="GCB84078.1"/>
    <property type="molecule type" value="Genomic_DNA"/>
</dbReference>
<keyword evidence="1" id="KW-0175">Coiled coil</keyword>
<reference evidence="2 3" key="1">
    <citation type="journal article" date="2018" name="Nat. Ecol. Evol.">
        <title>Shark genomes provide insights into elasmobranch evolution and the origin of vertebrates.</title>
        <authorList>
            <person name="Hara Y"/>
            <person name="Yamaguchi K"/>
            <person name="Onimaru K"/>
            <person name="Kadota M"/>
            <person name="Koyanagi M"/>
            <person name="Keeley SD"/>
            <person name="Tatsumi K"/>
            <person name="Tanaka K"/>
            <person name="Motone F"/>
            <person name="Kageyama Y"/>
            <person name="Nozu R"/>
            <person name="Adachi N"/>
            <person name="Nishimura O"/>
            <person name="Nakagawa R"/>
            <person name="Tanegashima C"/>
            <person name="Kiyatake I"/>
            <person name="Matsumoto R"/>
            <person name="Murakumo K"/>
            <person name="Nishida K"/>
            <person name="Terakita A"/>
            <person name="Kuratani S"/>
            <person name="Sato K"/>
            <person name="Hyodo S Kuraku.S."/>
        </authorList>
    </citation>
    <scope>NUCLEOTIDE SEQUENCE [LARGE SCALE GENOMIC DNA]</scope>
</reference>
<gene>
    <name evidence="2" type="ORF">scyTo_0024537</name>
</gene>
<protein>
    <submittedName>
        <fullName evidence="2">Uncharacterized protein</fullName>
    </submittedName>
</protein>
<proteinExistence type="predicted"/>
<feature type="non-terminal residue" evidence="2">
    <location>
        <position position="45"/>
    </location>
</feature>
<dbReference type="AlphaFoldDB" id="A0A401QF78"/>
<dbReference type="Proteomes" id="UP000288216">
    <property type="component" value="Unassembled WGS sequence"/>
</dbReference>
<feature type="coiled-coil region" evidence="1">
    <location>
        <begin position="4"/>
        <end position="38"/>
    </location>
</feature>